<evidence type="ECO:0000313" key="3">
    <source>
        <dbReference type="Proteomes" id="UP000807504"/>
    </source>
</evidence>
<organism evidence="2 3">
    <name type="scientific">Argiope bruennichi</name>
    <name type="common">Wasp spider</name>
    <name type="synonym">Aranea bruennichi</name>
    <dbReference type="NCBI Taxonomy" id="94029"/>
    <lineage>
        <taxon>Eukaryota</taxon>
        <taxon>Metazoa</taxon>
        <taxon>Ecdysozoa</taxon>
        <taxon>Arthropoda</taxon>
        <taxon>Chelicerata</taxon>
        <taxon>Arachnida</taxon>
        <taxon>Araneae</taxon>
        <taxon>Araneomorphae</taxon>
        <taxon>Entelegynae</taxon>
        <taxon>Araneoidea</taxon>
        <taxon>Araneidae</taxon>
        <taxon>Argiope</taxon>
    </lineage>
</organism>
<reference evidence="2" key="1">
    <citation type="journal article" date="2020" name="bioRxiv">
        <title>Chromosome-level reference genome of the European wasp spider Argiope bruennichi: a resource for studies on range expansion and evolutionary adaptation.</title>
        <authorList>
            <person name="Sheffer M.M."/>
            <person name="Hoppe A."/>
            <person name="Krehenwinkel H."/>
            <person name="Uhl G."/>
            <person name="Kuss A.W."/>
            <person name="Jensen L."/>
            <person name="Jensen C."/>
            <person name="Gillespie R.G."/>
            <person name="Hoff K.J."/>
            <person name="Prost S."/>
        </authorList>
    </citation>
    <scope>NUCLEOTIDE SEQUENCE</scope>
</reference>
<name>A0A8T0F5U9_ARGBR</name>
<dbReference type="Proteomes" id="UP000807504">
    <property type="component" value="Unassembled WGS sequence"/>
</dbReference>
<dbReference type="AlphaFoldDB" id="A0A8T0F5U9"/>
<evidence type="ECO:0000313" key="2">
    <source>
        <dbReference type="EMBL" id="KAF8786576.1"/>
    </source>
</evidence>
<dbReference type="EMBL" id="JABXBU010000015">
    <property type="protein sequence ID" value="KAF8786576.1"/>
    <property type="molecule type" value="Genomic_DNA"/>
</dbReference>
<sequence length="74" mass="8196">MCCHLLCKLNNKESVRNITLHSCSHFHPVISAEVCPDPCRSSAEVSPDPCRSSAEVSPDPCRRSRKSIRLEAFG</sequence>
<reference evidence="2" key="2">
    <citation type="submission" date="2020-06" db="EMBL/GenBank/DDBJ databases">
        <authorList>
            <person name="Sheffer M."/>
        </authorList>
    </citation>
    <scope>NUCLEOTIDE SEQUENCE</scope>
</reference>
<proteinExistence type="predicted"/>
<accession>A0A8T0F5U9</accession>
<comment type="caution">
    <text evidence="2">The sequence shown here is derived from an EMBL/GenBank/DDBJ whole genome shotgun (WGS) entry which is preliminary data.</text>
</comment>
<protein>
    <submittedName>
        <fullName evidence="2">Uncharacterized protein</fullName>
    </submittedName>
</protein>
<gene>
    <name evidence="2" type="ORF">HNY73_008272</name>
</gene>
<keyword evidence="3" id="KW-1185">Reference proteome</keyword>
<evidence type="ECO:0000256" key="1">
    <source>
        <dbReference type="SAM" id="MobiDB-lite"/>
    </source>
</evidence>
<feature type="region of interest" description="Disordered" evidence="1">
    <location>
        <begin position="41"/>
        <end position="66"/>
    </location>
</feature>